<dbReference type="EMBL" id="QTSX02001729">
    <property type="protein sequence ID" value="KAJ9079446.1"/>
    <property type="molecule type" value="Genomic_DNA"/>
</dbReference>
<proteinExistence type="predicted"/>
<gene>
    <name evidence="1" type="ORF">DSO57_1035293</name>
</gene>
<dbReference type="Proteomes" id="UP001165960">
    <property type="component" value="Unassembled WGS sequence"/>
</dbReference>
<comment type="caution">
    <text evidence="1">The sequence shown here is derived from an EMBL/GenBank/DDBJ whole genome shotgun (WGS) entry which is preliminary data.</text>
</comment>
<reference evidence="1" key="1">
    <citation type="submission" date="2022-04" db="EMBL/GenBank/DDBJ databases">
        <title>Genome of the entomopathogenic fungus Entomophthora muscae.</title>
        <authorList>
            <person name="Elya C."/>
            <person name="Lovett B.R."/>
            <person name="Lee E."/>
            <person name="Macias A.M."/>
            <person name="Hajek A.E."/>
            <person name="De Bivort B.L."/>
            <person name="Kasson M.T."/>
            <person name="De Fine Licht H.H."/>
            <person name="Stajich J.E."/>
        </authorList>
    </citation>
    <scope>NUCLEOTIDE SEQUENCE</scope>
    <source>
        <strain evidence="1">Berkeley</strain>
    </source>
</reference>
<evidence type="ECO:0000313" key="1">
    <source>
        <dbReference type="EMBL" id="KAJ9079446.1"/>
    </source>
</evidence>
<protein>
    <submittedName>
        <fullName evidence="1">Uncharacterized protein</fullName>
    </submittedName>
</protein>
<sequence length="383" mass="44268">MTHLLSACKNTTRLTISLAGISPEAALILGKKFSRLSYLELFYGDPDKLSYLSPLTRKVQKLKYNFIACCGTMDFLTYYSFFDCPLVTHLIIEELSYRVEPNFSDIIKKFPALKKFNYTAPKLYKPKAVHFVYDVENFVFKDIGFPIIDKPMSTFLRFQDDIPSKTPLLSSVQEVTHESQFNALLSIGIYKFSDFIPQFAYVDAIGIDTSLVQQEELPKLLLRLKDIRSLSFIFDFKSFSTDLCKETFKATTVFLEVHESEIPDVLLWLTSCFSNLEELGICLLNNMCDYYATNHTESKLTFKFWENLVENCSTFQKSTYPTTCLFIFKLNRNILIFQLPISAMLQPSFPPHLLMYLTAWINLMMMSNCRHYLLIRSAANLTC</sequence>
<organism evidence="1 2">
    <name type="scientific">Entomophthora muscae</name>
    <dbReference type="NCBI Taxonomy" id="34485"/>
    <lineage>
        <taxon>Eukaryota</taxon>
        <taxon>Fungi</taxon>
        <taxon>Fungi incertae sedis</taxon>
        <taxon>Zoopagomycota</taxon>
        <taxon>Entomophthoromycotina</taxon>
        <taxon>Entomophthoromycetes</taxon>
        <taxon>Entomophthorales</taxon>
        <taxon>Entomophthoraceae</taxon>
        <taxon>Entomophthora</taxon>
    </lineage>
</organism>
<name>A0ACC2TY89_9FUNG</name>
<evidence type="ECO:0000313" key="2">
    <source>
        <dbReference type="Proteomes" id="UP001165960"/>
    </source>
</evidence>
<keyword evidence="2" id="KW-1185">Reference proteome</keyword>
<accession>A0ACC2TY89</accession>